<dbReference type="EMBL" id="JAOWKX010000004">
    <property type="protein sequence ID" value="MCV2884984.1"/>
    <property type="molecule type" value="Genomic_DNA"/>
</dbReference>
<dbReference type="Proteomes" id="UP001652504">
    <property type="component" value="Unassembled WGS sequence"/>
</dbReference>
<reference evidence="2 3" key="1">
    <citation type="submission" date="2022-10" db="EMBL/GenBank/DDBJ databases">
        <title>Aestuariibacter sp. AA17 isolated from Montipora capitata coral fragment.</title>
        <authorList>
            <person name="Emsley S.A."/>
            <person name="Pfannmuller K.M."/>
            <person name="Loughran R.M."/>
            <person name="Shlafstein M."/>
            <person name="Papke E."/>
            <person name="Saw J.H."/>
            <person name="Ushijima B."/>
            <person name="Videau P."/>
        </authorList>
    </citation>
    <scope>NUCLEOTIDE SEQUENCE [LARGE SCALE GENOMIC DNA]</scope>
    <source>
        <strain evidence="2 3">AA17</strain>
    </source>
</reference>
<evidence type="ECO:0000256" key="1">
    <source>
        <dbReference type="SAM" id="SignalP"/>
    </source>
</evidence>
<gene>
    <name evidence="2" type="ORF">OE749_09775</name>
</gene>
<comment type="caution">
    <text evidence="2">The sequence shown here is derived from an EMBL/GenBank/DDBJ whole genome shotgun (WGS) entry which is preliminary data.</text>
</comment>
<accession>A0ABT3A8H1</accession>
<sequence>MQPWRDYFYSSKTVKSITLLCCMSASLVAFTLFANPHDKEGNPHTTDPITFIVGVEDIDYYPYYAFVDSPHNNGFLRTILEQFGKAHHYQFEFIPLPVKRFDHWYEESKIDFRLPDNPLWHGREQQSLIYSAPILTLSTGTVVPKIAQYRPLREFGVIGTITGFVASPHWADMSASNELEIVNDVTVRSLVRLLYEGVIEGIDIDLYTSRYYAREMGFDESQIVYAAHVPSLEVQYYLSTIKHNHVIEEFNQYLNEHQSEIADIISNARKE</sequence>
<evidence type="ECO:0008006" key="4">
    <source>
        <dbReference type="Google" id="ProtNLM"/>
    </source>
</evidence>
<proteinExistence type="predicted"/>
<evidence type="ECO:0000313" key="3">
    <source>
        <dbReference type="Proteomes" id="UP001652504"/>
    </source>
</evidence>
<feature type="signal peptide" evidence="1">
    <location>
        <begin position="1"/>
        <end position="34"/>
    </location>
</feature>
<evidence type="ECO:0000313" key="2">
    <source>
        <dbReference type="EMBL" id="MCV2884984.1"/>
    </source>
</evidence>
<keyword evidence="1" id="KW-0732">Signal</keyword>
<name>A0ABT3A8H1_9ALTE</name>
<feature type="chain" id="PRO_5046467987" description="Bacterial extracellular solute-binding proteins, family 3" evidence="1">
    <location>
        <begin position="35"/>
        <end position="271"/>
    </location>
</feature>
<dbReference type="SUPFAM" id="SSF53850">
    <property type="entry name" value="Periplasmic binding protein-like II"/>
    <property type="match status" value="1"/>
</dbReference>
<keyword evidence="3" id="KW-1185">Reference proteome</keyword>
<organism evidence="2 3">
    <name type="scientific">Fluctibacter corallii</name>
    <dbReference type="NCBI Taxonomy" id="2984329"/>
    <lineage>
        <taxon>Bacteria</taxon>
        <taxon>Pseudomonadati</taxon>
        <taxon>Pseudomonadota</taxon>
        <taxon>Gammaproteobacteria</taxon>
        <taxon>Alteromonadales</taxon>
        <taxon>Alteromonadaceae</taxon>
        <taxon>Fluctibacter</taxon>
    </lineage>
</organism>
<protein>
    <recommendedName>
        <fullName evidence="4">Bacterial extracellular solute-binding proteins, family 3</fullName>
    </recommendedName>
</protein>
<dbReference type="RefSeq" id="WP_263712262.1">
    <property type="nucleotide sequence ID" value="NZ_JAOWKX010000004.1"/>
</dbReference>